<evidence type="ECO:0000256" key="10">
    <source>
        <dbReference type="HAMAP-Rule" id="MF_00575"/>
    </source>
</evidence>
<feature type="binding site" evidence="10">
    <location>
        <position position="11"/>
    </location>
    <ligand>
        <name>Mn(2+)</name>
        <dbReference type="ChEBI" id="CHEBI:29035"/>
        <label>1</label>
    </ligand>
</feature>
<comment type="caution">
    <text evidence="10">Lacks conserved residue(s) required for the propagation of feature annotation.</text>
</comment>
<feature type="binding site" evidence="10">
    <location>
        <position position="42"/>
    </location>
    <ligand>
        <name>Mn(2+)</name>
        <dbReference type="ChEBI" id="CHEBI:29035"/>
        <label>1</label>
    </ligand>
</feature>
<dbReference type="Pfam" id="PF00149">
    <property type="entry name" value="Metallophos"/>
    <property type="match status" value="1"/>
</dbReference>
<dbReference type="InterPro" id="IPR029052">
    <property type="entry name" value="Metallo-depent_PP-like"/>
</dbReference>
<dbReference type="SUPFAM" id="SSF56300">
    <property type="entry name" value="Metallo-dependent phosphatases"/>
    <property type="match status" value="1"/>
</dbReference>
<feature type="binding site" evidence="10">
    <location>
        <position position="123"/>
    </location>
    <ligand>
        <name>substrate</name>
    </ligand>
</feature>
<evidence type="ECO:0000313" key="13">
    <source>
        <dbReference type="Proteomes" id="UP000316649"/>
    </source>
</evidence>
<keyword evidence="2 10" id="KW-0444">Lipid biosynthesis</keyword>
<keyword evidence="7 10" id="KW-0443">Lipid metabolism</keyword>
<dbReference type="GO" id="GO:0005737">
    <property type="term" value="C:cytoplasm"/>
    <property type="evidence" value="ECO:0007669"/>
    <property type="project" value="InterPro"/>
</dbReference>
<feature type="binding site" evidence="10">
    <location>
        <position position="196"/>
    </location>
    <ligand>
        <name>substrate</name>
    </ligand>
</feature>
<dbReference type="CDD" id="cd07398">
    <property type="entry name" value="MPP_YbbF-LpxH"/>
    <property type="match status" value="1"/>
</dbReference>
<keyword evidence="5 10" id="KW-0479">Metal-binding</keyword>
<feature type="binding site" evidence="10">
    <location>
        <position position="198"/>
    </location>
    <ligand>
        <name>Mn(2+)</name>
        <dbReference type="ChEBI" id="CHEBI:29035"/>
        <label>1</label>
    </ligand>
</feature>
<dbReference type="Gene3D" id="3.60.21.10">
    <property type="match status" value="1"/>
</dbReference>
<dbReference type="Proteomes" id="UP000316649">
    <property type="component" value="Unassembled WGS sequence"/>
</dbReference>
<feature type="binding site" evidence="10">
    <location>
        <position position="115"/>
    </location>
    <ligand>
        <name>Mn(2+)</name>
        <dbReference type="ChEBI" id="CHEBI:29035"/>
        <label>2</label>
    </ligand>
</feature>
<evidence type="ECO:0000256" key="2">
    <source>
        <dbReference type="ARBA" id="ARBA00022516"/>
    </source>
</evidence>
<keyword evidence="6 10" id="KW-0378">Hydrolase</keyword>
<keyword evidence="13" id="KW-1185">Reference proteome</keyword>
<dbReference type="EC" id="3.6.1.54" evidence="10"/>
<dbReference type="GO" id="GO:0030145">
    <property type="term" value="F:manganese ion binding"/>
    <property type="evidence" value="ECO:0007669"/>
    <property type="project" value="UniProtKB-UniRule"/>
</dbReference>
<feature type="binding site" evidence="10">
    <location>
        <position position="80"/>
    </location>
    <ligand>
        <name>Mn(2+)</name>
        <dbReference type="ChEBI" id="CHEBI:29035"/>
        <label>2</label>
    </ligand>
</feature>
<feature type="binding site" evidence="10">
    <location>
        <position position="168"/>
    </location>
    <ligand>
        <name>substrate</name>
    </ligand>
</feature>
<dbReference type="NCBIfam" id="NF003743">
    <property type="entry name" value="PRK05340.1"/>
    <property type="match status" value="1"/>
</dbReference>
<comment type="catalytic activity">
    <reaction evidence="10">
        <text>UDP-2-N,3-O-bis[(3R)-3-hydroxytetradecanoyl]-alpha-D-glucosamine + H2O = 2-N,3-O-bis[(3R)-3-hydroxytetradecanoyl]-alpha-D-glucosaminyl 1-phosphate + UMP + 2 H(+)</text>
        <dbReference type="Rhea" id="RHEA:25213"/>
        <dbReference type="ChEBI" id="CHEBI:15377"/>
        <dbReference type="ChEBI" id="CHEBI:15378"/>
        <dbReference type="ChEBI" id="CHEBI:57865"/>
        <dbReference type="ChEBI" id="CHEBI:57957"/>
        <dbReference type="ChEBI" id="CHEBI:78847"/>
        <dbReference type="EC" id="3.6.1.54"/>
    </reaction>
</comment>
<dbReference type="PANTHER" id="PTHR34990:SF1">
    <property type="entry name" value="UDP-2,3-DIACYLGLUCOSAMINE HYDROLASE"/>
    <property type="match status" value="1"/>
</dbReference>
<reference evidence="12 13" key="1">
    <citation type="submission" date="2019-07" db="EMBL/GenBank/DDBJ databases">
        <title>The pathways for chlorine oxyanion respiration interact through the shared metabolite chlorate.</title>
        <authorList>
            <person name="Barnum T.P."/>
            <person name="Cheng Y."/>
            <person name="Hill K.A."/>
            <person name="Lucas L.N."/>
            <person name="Carlson H.K."/>
            <person name="Coates J.D."/>
        </authorList>
    </citation>
    <scope>NUCLEOTIDE SEQUENCE [LARGE SCALE GENOMIC DNA]</scope>
    <source>
        <strain evidence="12 13">BK-1</strain>
    </source>
</reference>
<dbReference type="NCBIfam" id="TIGR01854">
    <property type="entry name" value="lipid_A_lpxH"/>
    <property type="match status" value="1"/>
</dbReference>
<dbReference type="HAMAP" id="MF_00575">
    <property type="entry name" value="LpxH"/>
    <property type="match status" value="1"/>
</dbReference>
<gene>
    <name evidence="10" type="primary">lpxH</name>
    <name evidence="12" type="ORF">FHP88_09930</name>
</gene>
<dbReference type="GO" id="GO:0019897">
    <property type="term" value="C:extrinsic component of plasma membrane"/>
    <property type="evidence" value="ECO:0007669"/>
    <property type="project" value="UniProtKB-UniRule"/>
</dbReference>
<evidence type="ECO:0000256" key="8">
    <source>
        <dbReference type="ARBA" id="ARBA00023136"/>
    </source>
</evidence>
<feature type="binding site" evidence="10">
    <location>
        <begin position="80"/>
        <end position="81"/>
    </location>
    <ligand>
        <name>substrate</name>
    </ligand>
</feature>
<dbReference type="RefSeq" id="WP_144358886.1">
    <property type="nucleotide sequence ID" value="NZ_VMNH01000009.1"/>
</dbReference>
<comment type="function">
    <text evidence="10">Hydrolyzes the pyrophosphate bond of UDP-2,3-diacylglucosamine to yield 2,3-diacylglucosamine 1-phosphate (lipid X) and UMP by catalyzing the attack of water at the alpha-P atom. Involved in the biosynthesis of lipid A, a phosphorylated glycolipid that anchors the lipopolysaccharide to the outer membrane of the cell.</text>
</comment>
<keyword evidence="3 10" id="KW-0997">Cell inner membrane</keyword>
<dbReference type="InterPro" id="IPR010138">
    <property type="entry name" value="UDP-diacylglucosamine_Hdrlase"/>
</dbReference>
<evidence type="ECO:0000259" key="11">
    <source>
        <dbReference type="Pfam" id="PF00149"/>
    </source>
</evidence>
<dbReference type="GO" id="GO:0009245">
    <property type="term" value="P:lipid A biosynthetic process"/>
    <property type="evidence" value="ECO:0007669"/>
    <property type="project" value="UniProtKB-UniRule"/>
</dbReference>
<dbReference type="OrthoDB" id="9783283at2"/>
<comment type="caution">
    <text evidence="12">The sequence shown here is derived from an EMBL/GenBank/DDBJ whole genome shotgun (WGS) entry which is preliminary data.</text>
</comment>
<comment type="cofactor">
    <cofactor evidence="10">
        <name>Mn(2+)</name>
        <dbReference type="ChEBI" id="CHEBI:29035"/>
    </cofactor>
    <text evidence="10">Binds 2 Mn(2+) ions per subunit in a binuclear metal center.</text>
</comment>
<dbReference type="UniPathway" id="UPA00359">
    <property type="reaction ID" value="UER00480"/>
</dbReference>
<keyword evidence="8 10" id="KW-0472">Membrane</keyword>
<dbReference type="AlphaFoldDB" id="A0A557SD33"/>
<evidence type="ECO:0000256" key="7">
    <source>
        <dbReference type="ARBA" id="ARBA00023098"/>
    </source>
</evidence>
<protein>
    <recommendedName>
        <fullName evidence="10">UDP-2,3-diacylglucosamine hydrolase</fullName>
        <ecNumber evidence="10">3.6.1.54</ecNumber>
    </recommendedName>
    <alternativeName>
        <fullName evidence="10">UDP-2,3-diacylglucosamine diphosphatase</fullName>
    </alternativeName>
</protein>
<proteinExistence type="inferred from homology"/>
<evidence type="ECO:0000256" key="5">
    <source>
        <dbReference type="ARBA" id="ARBA00022723"/>
    </source>
</evidence>
<evidence type="ECO:0000256" key="6">
    <source>
        <dbReference type="ARBA" id="ARBA00022801"/>
    </source>
</evidence>
<dbReference type="EMBL" id="VMNH01000009">
    <property type="protein sequence ID" value="TVO75313.1"/>
    <property type="molecule type" value="Genomic_DNA"/>
</dbReference>
<dbReference type="InterPro" id="IPR004843">
    <property type="entry name" value="Calcineurin-like_PHP"/>
</dbReference>
<feature type="binding site" evidence="10">
    <location>
        <position position="161"/>
    </location>
    <ligand>
        <name>substrate</name>
    </ligand>
</feature>
<dbReference type="GO" id="GO:0008758">
    <property type="term" value="F:UDP-2,3-diacylglucosamine hydrolase activity"/>
    <property type="evidence" value="ECO:0007669"/>
    <property type="project" value="UniProtKB-UniRule"/>
</dbReference>
<name>A0A557SD33_9GAMM</name>
<evidence type="ECO:0000256" key="3">
    <source>
        <dbReference type="ARBA" id="ARBA00022519"/>
    </source>
</evidence>
<dbReference type="PANTHER" id="PTHR34990">
    <property type="entry name" value="UDP-2,3-DIACYLGLUCOSAMINE HYDROLASE-RELATED"/>
    <property type="match status" value="1"/>
</dbReference>
<feature type="binding site" evidence="10">
    <location>
        <position position="42"/>
    </location>
    <ligand>
        <name>Mn(2+)</name>
        <dbReference type="ChEBI" id="CHEBI:29035"/>
        <label>2</label>
    </ligand>
</feature>
<organism evidence="12 13">
    <name type="scientific">Sedimenticola selenatireducens</name>
    <dbReference type="NCBI Taxonomy" id="191960"/>
    <lineage>
        <taxon>Bacteria</taxon>
        <taxon>Pseudomonadati</taxon>
        <taxon>Pseudomonadota</taxon>
        <taxon>Gammaproteobacteria</taxon>
        <taxon>Chromatiales</taxon>
        <taxon>Sedimenticolaceae</taxon>
        <taxon>Sedimenticola</taxon>
    </lineage>
</organism>
<feature type="domain" description="Calcineurin-like phosphoesterase" evidence="11">
    <location>
        <begin position="5"/>
        <end position="200"/>
    </location>
</feature>
<evidence type="ECO:0000256" key="1">
    <source>
        <dbReference type="ARBA" id="ARBA00022475"/>
    </source>
</evidence>
<evidence type="ECO:0000256" key="4">
    <source>
        <dbReference type="ARBA" id="ARBA00022556"/>
    </source>
</evidence>
<keyword evidence="4 10" id="KW-0441">Lipid A biosynthesis</keyword>
<accession>A0A557SD33</accession>
<feature type="binding site" evidence="10">
    <location>
        <position position="196"/>
    </location>
    <ligand>
        <name>Mn(2+)</name>
        <dbReference type="ChEBI" id="CHEBI:29035"/>
        <label>2</label>
    </ligand>
</feature>
<comment type="subcellular location">
    <subcellularLocation>
        <location evidence="10">Cell inner membrane</location>
        <topology evidence="10">Peripheral membrane protein</topology>
        <orientation evidence="10">Cytoplasmic side</orientation>
    </subcellularLocation>
</comment>
<feature type="binding site" evidence="10">
    <location>
        <position position="9"/>
    </location>
    <ligand>
        <name>Mn(2+)</name>
        <dbReference type="ChEBI" id="CHEBI:29035"/>
        <label>1</label>
    </ligand>
</feature>
<comment type="similarity">
    <text evidence="10">Belongs to the LpxH family.</text>
</comment>
<evidence type="ECO:0000256" key="9">
    <source>
        <dbReference type="ARBA" id="ARBA00023211"/>
    </source>
</evidence>
<evidence type="ECO:0000313" key="12">
    <source>
        <dbReference type="EMBL" id="TVO75313.1"/>
    </source>
</evidence>
<sequence>MGDTLIISDLHLSGSRPATVDLFLRFLQEQASHADHLYILGDLFDAWIGDDDDTPPIPTIIEGMRELTSKGCKLSIMQGNRDFLLGVRFAAATGCNLLPDPYVLELHDVPILLMHGDLLCTDDKEYLQARQLLRSEAFIQDFMSRSIVERLHLAAEYRKRSGEVISLKSADIMDVNQGAVEDYMQTHGVLLLIHGHTHRPAVHEFELNTETARRYVLEDWHEDSCTYLRICRDGIRQESFN</sequence>
<keyword evidence="1 10" id="KW-1003">Cell membrane</keyword>
<dbReference type="InterPro" id="IPR043461">
    <property type="entry name" value="LpxH-like"/>
</dbReference>
<keyword evidence="9 10" id="KW-0464">Manganese</keyword>
<comment type="pathway">
    <text evidence="10">Glycolipid biosynthesis; lipid IV(A) biosynthesis; lipid IV(A) from (3R)-3-hydroxytetradecanoyl-[acyl-carrier-protein] and UDP-N-acetyl-alpha-D-glucosamine: step 4/6.</text>
</comment>